<accession>W1IZB3</accession>
<evidence type="ECO:0000313" key="1">
    <source>
        <dbReference type="EMBL" id="CDL82941.1"/>
    </source>
</evidence>
<keyword evidence="2" id="KW-1185">Reference proteome</keyword>
<dbReference type="AlphaFoldDB" id="W1IZB3"/>
<evidence type="ECO:0000313" key="2">
    <source>
        <dbReference type="Proteomes" id="UP000019202"/>
    </source>
</evidence>
<dbReference type="Proteomes" id="UP000019202">
    <property type="component" value="Unassembled WGS sequence"/>
</dbReference>
<sequence length="148" mass="17513">MVMKLIPEKVDFRISTTDLETVYTESGGMKLRIDAQKREDIENNHYREIVINFVSVAELRCTTVNFWEFHYSDFIIENVAGNDGMAFWRKNNYSADPHFYELANSKILEERGKRYDPRNGLNLKHYLIIGYDSYIEVVASKYEYQFLS</sequence>
<proteinExistence type="predicted"/>
<gene>
    <name evidence="1" type="ORF">XSR1_260050</name>
</gene>
<reference evidence="1" key="1">
    <citation type="submission" date="2013-11" db="EMBL/GenBank/DDBJ databases">
        <title>Draft genome sequence and annotation of the entomopathogenic bacteria, Xenorhabdus cabanillasi strain JM26 and Xenorhabdus szentirmai strain DSM 16338.</title>
        <authorList>
            <person name="Gualtieri M."/>
            <person name="Ogier J.C."/>
            <person name="Pages S."/>
            <person name="Givaudan A."/>
            <person name="Gaudriault S."/>
        </authorList>
    </citation>
    <scope>NUCLEOTIDE SEQUENCE [LARGE SCALE GENOMIC DNA]</scope>
    <source>
        <strain evidence="1">DSM 16338</strain>
    </source>
</reference>
<organism evidence="1 2">
    <name type="scientific">Xenorhabdus szentirmaii DSM 16338</name>
    <dbReference type="NCBI Taxonomy" id="1427518"/>
    <lineage>
        <taxon>Bacteria</taxon>
        <taxon>Pseudomonadati</taxon>
        <taxon>Pseudomonadota</taxon>
        <taxon>Gammaproteobacteria</taxon>
        <taxon>Enterobacterales</taxon>
        <taxon>Morganellaceae</taxon>
        <taxon>Xenorhabdus</taxon>
    </lineage>
</organism>
<dbReference type="EMBL" id="CBXF010000084">
    <property type="protein sequence ID" value="CDL82941.1"/>
    <property type="molecule type" value="Genomic_DNA"/>
</dbReference>
<protein>
    <submittedName>
        <fullName evidence="1">Uncharacterized protein</fullName>
    </submittedName>
</protein>
<comment type="caution">
    <text evidence="1">The sequence shown here is derived from an EMBL/GenBank/DDBJ whole genome shotgun (WGS) entry which is preliminary data.</text>
</comment>
<name>W1IZB3_9GAMM</name>